<protein>
    <recommendedName>
        <fullName evidence="1">RNA ligase domain-containing protein</fullName>
    </recommendedName>
</protein>
<feature type="domain" description="RNA ligase" evidence="1">
    <location>
        <begin position="55"/>
        <end position="277"/>
    </location>
</feature>
<evidence type="ECO:0000313" key="3">
    <source>
        <dbReference type="Proteomes" id="UP000664369"/>
    </source>
</evidence>
<dbReference type="RefSeq" id="WP_208175492.1">
    <property type="nucleotide sequence ID" value="NZ_JAGETZ010000005.1"/>
</dbReference>
<dbReference type="InterPro" id="IPR021122">
    <property type="entry name" value="RNA_ligase_dom_REL/Rnl2"/>
</dbReference>
<sequence length="293" mass="31567">MQHPSTSSLARAAVHALPQLNTLTKYPSILTLHALGDRGRLTPVLTTPALFDQSLLATEKIDGTSARLLVFADGSYVVGSRENLLTVSGDLLFDPAVGIVEGLRRTVFPQLADDQGHLPSLVYHSLPGQPAALTVIFGEFYGGKVTASSKHYGPPEQVGFRVFDVAVFADPARLAEQLTADVRDLSAWRESETPVGLRYGQPFLPAAGLAAYLAQVGLPGVPQLAPFSASSDVSHEYVLDWLRQHISHTQAPLPGLPTPGRAEGAILRTADRSAIVKIRFEDYERTLNQRSKG</sequence>
<dbReference type="Pfam" id="PF09414">
    <property type="entry name" value="RNA_ligase"/>
    <property type="match status" value="1"/>
</dbReference>
<comment type="caution">
    <text evidence="2">The sequence shown here is derived from an EMBL/GenBank/DDBJ whole genome shotgun (WGS) entry which is preliminary data.</text>
</comment>
<gene>
    <name evidence="2" type="ORF">J4E00_12405</name>
</gene>
<evidence type="ECO:0000313" key="2">
    <source>
        <dbReference type="EMBL" id="MBO2009855.1"/>
    </source>
</evidence>
<proteinExistence type="predicted"/>
<keyword evidence="3" id="KW-1185">Reference proteome</keyword>
<accession>A0ABS3QF29</accession>
<dbReference type="Proteomes" id="UP000664369">
    <property type="component" value="Unassembled WGS sequence"/>
</dbReference>
<dbReference type="EMBL" id="JAGETZ010000005">
    <property type="protein sequence ID" value="MBO2009855.1"/>
    <property type="molecule type" value="Genomic_DNA"/>
</dbReference>
<dbReference type="SUPFAM" id="SSF56091">
    <property type="entry name" value="DNA ligase/mRNA capping enzyme, catalytic domain"/>
    <property type="match status" value="1"/>
</dbReference>
<reference evidence="2 3" key="1">
    <citation type="submission" date="2021-03" db="EMBL/GenBank/DDBJ databases">
        <authorList>
            <person name="Kim M.K."/>
        </authorList>
    </citation>
    <scope>NUCLEOTIDE SEQUENCE [LARGE SCALE GENOMIC DNA]</scope>
    <source>
        <strain evidence="2 3">BT442</strain>
    </source>
</reference>
<evidence type="ECO:0000259" key="1">
    <source>
        <dbReference type="Pfam" id="PF09414"/>
    </source>
</evidence>
<organism evidence="2 3">
    <name type="scientific">Hymenobacter negativus</name>
    <dbReference type="NCBI Taxonomy" id="2795026"/>
    <lineage>
        <taxon>Bacteria</taxon>
        <taxon>Pseudomonadati</taxon>
        <taxon>Bacteroidota</taxon>
        <taxon>Cytophagia</taxon>
        <taxon>Cytophagales</taxon>
        <taxon>Hymenobacteraceae</taxon>
        <taxon>Hymenobacter</taxon>
    </lineage>
</organism>
<name>A0ABS3QF29_9BACT</name>